<keyword evidence="3" id="KW-0804">Transcription</keyword>
<keyword evidence="7" id="KW-1185">Reference proteome</keyword>
<evidence type="ECO:0000256" key="1">
    <source>
        <dbReference type="ARBA" id="ARBA00023015"/>
    </source>
</evidence>
<sequence length="238" mass="26631">MAKNYLQESTDCKNCEQRKDSVFCDLRDSELDVVNNSKSCLLFKKGEDIFVERGNPYGLYCISDGKVKLSKLGNTGKQQIVRLATESDVLGYRALLAEEHYDCTATALTETRVCFIPMKDFNCIMKNNSNLSKSMFKLLAGDVKSAVQLATKIAQKQVKERLAEVILNLKYAVGTEVDGATINLSLSREELANMVGTVTETVIRLLSDLKSDHVIDFVGKKIKIINQSELIRRANIYN</sequence>
<dbReference type="GO" id="GO:0003677">
    <property type="term" value="F:DNA binding"/>
    <property type="evidence" value="ECO:0007669"/>
    <property type="project" value="UniProtKB-KW"/>
</dbReference>
<dbReference type="SUPFAM" id="SSF46785">
    <property type="entry name" value="Winged helix' DNA-binding domain"/>
    <property type="match status" value="1"/>
</dbReference>
<dbReference type="GO" id="GO:0005829">
    <property type="term" value="C:cytosol"/>
    <property type="evidence" value="ECO:0007669"/>
    <property type="project" value="TreeGrafter"/>
</dbReference>
<evidence type="ECO:0000259" key="4">
    <source>
        <dbReference type="PROSITE" id="PS50042"/>
    </source>
</evidence>
<dbReference type="Pfam" id="PF13545">
    <property type="entry name" value="HTH_Crp_2"/>
    <property type="match status" value="1"/>
</dbReference>
<dbReference type="SMART" id="SM00100">
    <property type="entry name" value="cNMP"/>
    <property type="match status" value="1"/>
</dbReference>
<keyword evidence="2" id="KW-0238">DNA-binding</keyword>
<gene>
    <name evidence="6" type="ORF">SAMN06265350_106228</name>
</gene>
<dbReference type="RefSeq" id="WP_142604181.1">
    <property type="nucleotide sequence ID" value="NZ_FXSZ01000006.1"/>
</dbReference>
<feature type="domain" description="HTH crp-type" evidence="5">
    <location>
        <begin position="156"/>
        <end position="228"/>
    </location>
</feature>
<evidence type="ECO:0000313" key="6">
    <source>
        <dbReference type="EMBL" id="SMO69915.1"/>
    </source>
</evidence>
<evidence type="ECO:0000256" key="2">
    <source>
        <dbReference type="ARBA" id="ARBA00023125"/>
    </source>
</evidence>
<dbReference type="OrthoDB" id="9127033at2"/>
<dbReference type="InterPro" id="IPR014710">
    <property type="entry name" value="RmlC-like_jellyroll"/>
</dbReference>
<protein>
    <submittedName>
        <fullName evidence="6">CRP/FNR family transcriptional regulator, anaerobic regulatory protein</fullName>
    </submittedName>
</protein>
<dbReference type="Pfam" id="PF00027">
    <property type="entry name" value="cNMP_binding"/>
    <property type="match status" value="1"/>
</dbReference>
<accession>A0A521DE90</accession>
<evidence type="ECO:0000256" key="3">
    <source>
        <dbReference type="ARBA" id="ARBA00023163"/>
    </source>
</evidence>
<name>A0A521DE90_9SPHI</name>
<dbReference type="InterPro" id="IPR036388">
    <property type="entry name" value="WH-like_DNA-bd_sf"/>
</dbReference>
<dbReference type="InterPro" id="IPR000595">
    <property type="entry name" value="cNMP-bd_dom"/>
</dbReference>
<dbReference type="PROSITE" id="PS50042">
    <property type="entry name" value="CNMP_BINDING_3"/>
    <property type="match status" value="1"/>
</dbReference>
<dbReference type="CDD" id="cd00038">
    <property type="entry name" value="CAP_ED"/>
    <property type="match status" value="1"/>
</dbReference>
<feature type="domain" description="Cyclic nucleotide-binding" evidence="4">
    <location>
        <begin position="22"/>
        <end position="142"/>
    </location>
</feature>
<dbReference type="PROSITE" id="PS51063">
    <property type="entry name" value="HTH_CRP_2"/>
    <property type="match status" value="1"/>
</dbReference>
<dbReference type="Gene3D" id="1.10.10.10">
    <property type="entry name" value="Winged helix-like DNA-binding domain superfamily/Winged helix DNA-binding domain"/>
    <property type="match status" value="1"/>
</dbReference>
<keyword evidence="1" id="KW-0805">Transcription regulation</keyword>
<dbReference type="PRINTS" id="PR00034">
    <property type="entry name" value="HTHCRP"/>
</dbReference>
<reference evidence="6 7" key="1">
    <citation type="submission" date="2017-05" db="EMBL/GenBank/DDBJ databases">
        <authorList>
            <person name="Varghese N."/>
            <person name="Submissions S."/>
        </authorList>
    </citation>
    <scope>NUCLEOTIDE SEQUENCE [LARGE SCALE GENOMIC DNA]</scope>
    <source>
        <strain evidence="6 7">DSM 21342</strain>
    </source>
</reference>
<evidence type="ECO:0000313" key="7">
    <source>
        <dbReference type="Proteomes" id="UP000315971"/>
    </source>
</evidence>
<dbReference type="InterPro" id="IPR036390">
    <property type="entry name" value="WH_DNA-bd_sf"/>
</dbReference>
<dbReference type="Gene3D" id="2.60.120.10">
    <property type="entry name" value="Jelly Rolls"/>
    <property type="match status" value="1"/>
</dbReference>
<evidence type="ECO:0000259" key="5">
    <source>
        <dbReference type="PROSITE" id="PS51063"/>
    </source>
</evidence>
<dbReference type="InterPro" id="IPR018490">
    <property type="entry name" value="cNMP-bd_dom_sf"/>
</dbReference>
<dbReference type="Proteomes" id="UP000315971">
    <property type="component" value="Unassembled WGS sequence"/>
</dbReference>
<organism evidence="6 7">
    <name type="scientific">Solitalea koreensis</name>
    <dbReference type="NCBI Taxonomy" id="543615"/>
    <lineage>
        <taxon>Bacteria</taxon>
        <taxon>Pseudomonadati</taxon>
        <taxon>Bacteroidota</taxon>
        <taxon>Sphingobacteriia</taxon>
        <taxon>Sphingobacteriales</taxon>
        <taxon>Sphingobacteriaceae</taxon>
        <taxon>Solitalea</taxon>
    </lineage>
</organism>
<dbReference type="PANTHER" id="PTHR24567">
    <property type="entry name" value="CRP FAMILY TRANSCRIPTIONAL REGULATORY PROTEIN"/>
    <property type="match status" value="1"/>
</dbReference>
<dbReference type="SMART" id="SM00419">
    <property type="entry name" value="HTH_CRP"/>
    <property type="match status" value="1"/>
</dbReference>
<dbReference type="SUPFAM" id="SSF51206">
    <property type="entry name" value="cAMP-binding domain-like"/>
    <property type="match status" value="1"/>
</dbReference>
<dbReference type="EMBL" id="FXSZ01000006">
    <property type="protein sequence ID" value="SMO69915.1"/>
    <property type="molecule type" value="Genomic_DNA"/>
</dbReference>
<dbReference type="InterPro" id="IPR012318">
    <property type="entry name" value="HTH_CRP"/>
</dbReference>
<dbReference type="PANTHER" id="PTHR24567:SF74">
    <property type="entry name" value="HTH-TYPE TRANSCRIPTIONAL REGULATOR ARCR"/>
    <property type="match status" value="1"/>
</dbReference>
<dbReference type="GO" id="GO:0003700">
    <property type="term" value="F:DNA-binding transcription factor activity"/>
    <property type="evidence" value="ECO:0007669"/>
    <property type="project" value="TreeGrafter"/>
</dbReference>
<dbReference type="InterPro" id="IPR050397">
    <property type="entry name" value="Env_Response_Regulators"/>
</dbReference>
<proteinExistence type="predicted"/>
<dbReference type="AlphaFoldDB" id="A0A521DE90"/>